<keyword evidence="1" id="KW-0732">Signal</keyword>
<name>A0ABP7PA86_9SPHI</name>
<feature type="signal peptide" evidence="1">
    <location>
        <begin position="1"/>
        <end position="24"/>
    </location>
</feature>
<accession>A0ABP7PA86</accession>
<sequence length="170" mass="18462">MKNTLIIASICLTLSACGSSSHLSANGSDSDSTEVAQIQKPTTITGKMMAPENAKVGDSVKIRFTVYNKTDSTRKFCKWHTPFEPLISKYLDITSDEGIEASYKGAMAKRIMPPPADSYIALKSGDSLVSEINILRGYDLSKPGKYTIKYNAENMSGIVVKDSITIALLK</sequence>
<dbReference type="RefSeq" id="WP_344766017.1">
    <property type="nucleotide sequence ID" value="NZ_BAABAK010000005.1"/>
</dbReference>
<dbReference type="EMBL" id="BAABAK010000005">
    <property type="protein sequence ID" value="GAA3962269.1"/>
    <property type="molecule type" value="Genomic_DNA"/>
</dbReference>
<evidence type="ECO:0000313" key="3">
    <source>
        <dbReference type="Proteomes" id="UP001501081"/>
    </source>
</evidence>
<dbReference type="PROSITE" id="PS51257">
    <property type="entry name" value="PROKAR_LIPOPROTEIN"/>
    <property type="match status" value="1"/>
</dbReference>
<dbReference type="Proteomes" id="UP001501081">
    <property type="component" value="Unassembled WGS sequence"/>
</dbReference>
<keyword evidence="3" id="KW-1185">Reference proteome</keyword>
<comment type="caution">
    <text evidence="2">The sequence shown here is derived from an EMBL/GenBank/DDBJ whole genome shotgun (WGS) entry which is preliminary data.</text>
</comment>
<feature type="chain" id="PRO_5045279741" description="Protease" evidence="1">
    <location>
        <begin position="25"/>
        <end position="170"/>
    </location>
</feature>
<protein>
    <recommendedName>
        <fullName evidence="4">Protease</fullName>
    </recommendedName>
</protein>
<dbReference type="Gene3D" id="2.60.40.2970">
    <property type="match status" value="1"/>
</dbReference>
<evidence type="ECO:0000256" key="1">
    <source>
        <dbReference type="SAM" id="SignalP"/>
    </source>
</evidence>
<evidence type="ECO:0008006" key="4">
    <source>
        <dbReference type="Google" id="ProtNLM"/>
    </source>
</evidence>
<organism evidence="2 3">
    <name type="scientific">Pedobacter ginsengiterrae</name>
    <dbReference type="NCBI Taxonomy" id="871696"/>
    <lineage>
        <taxon>Bacteria</taxon>
        <taxon>Pseudomonadati</taxon>
        <taxon>Bacteroidota</taxon>
        <taxon>Sphingobacteriia</taxon>
        <taxon>Sphingobacteriales</taxon>
        <taxon>Sphingobacteriaceae</taxon>
        <taxon>Pedobacter</taxon>
    </lineage>
</organism>
<gene>
    <name evidence="2" type="ORF">GCM10022246_14380</name>
</gene>
<evidence type="ECO:0000313" key="2">
    <source>
        <dbReference type="EMBL" id="GAA3962269.1"/>
    </source>
</evidence>
<reference evidence="3" key="1">
    <citation type="journal article" date="2019" name="Int. J. Syst. Evol. Microbiol.">
        <title>The Global Catalogue of Microorganisms (GCM) 10K type strain sequencing project: providing services to taxonomists for standard genome sequencing and annotation.</title>
        <authorList>
            <consortium name="The Broad Institute Genomics Platform"/>
            <consortium name="The Broad Institute Genome Sequencing Center for Infectious Disease"/>
            <person name="Wu L."/>
            <person name="Ma J."/>
        </authorList>
    </citation>
    <scope>NUCLEOTIDE SEQUENCE [LARGE SCALE GENOMIC DNA]</scope>
    <source>
        <strain evidence="3">JCM 17338</strain>
    </source>
</reference>
<proteinExistence type="predicted"/>